<gene>
    <name evidence="4" type="ORF">SAMN04487966_106166</name>
</gene>
<dbReference type="GO" id="GO:0016787">
    <property type="term" value="F:hydrolase activity"/>
    <property type="evidence" value="ECO:0007669"/>
    <property type="project" value="UniProtKB-KW"/>
</dbReference>
<dbReference type="GO" id="GO:0046872">
    <property type="term" value="F:metal ion binding"/>
    <property type="evidence" value="ECO:0007669"/>
    <property type="project" value="UniProtKB-KW"/>
</dbReference>
<evidence type="ECO:0000256" key="2">
    <source>
        <dbReference type="ARBA" id="ARBA00022723"/>
    </source>
</evidence>
<evidence type="ECO:0000313" key="5">
    <source>
        <dbReference type="Proteomes" id="UP000198881"/>
    </source>
</evidence>
<proteinExistence type="inferred from homology"/>
<dbReference type="GO" id="GO:0019752">
    <property type="term" value="P:carboxylic acid metabolic process"/>
    <property type="evidence" value="ECO:0007669"/>
    <property type="project" value="UniProtKB-ARBA"/>
</dbReference>
<dbReference type="OrthoDB" id="9805307at2"/>
<dbReference type="Pfam" id="PF01557">
    <property type="entry name" value="FAA_hydrolase"/>
    <property type="match status" value="1"/>
</dbReference>
<name>A0A1I7MN32_9MICC</name>
<dbReference type="SUPFAM" id="SSF56529">
    <property type="entry name" value="FAH"/>
    <property type="match status" value="1"/>
</dbReference>
<dbReference type="InterPro" id="IPR036663">
    <property type="entry name" value="Fumarylacetoacetase_C_sf"/>
</dbReference>
<keyword evidence="4" id="KW-0378">Hydrolase</keyword>
<evidence type="ECO:0000256" key="1">
    <source>
        <dbReference type="ARBA" id="ARBA00010211"/>
    </source>
</evidence>
<dbReference type="RefSeq" id="WP_091697543.1">
    <property type="nucleotide sequence ID" value="NZ_FPCG01000006.1"/>
</dbReference>
<keyword evidence="5" id="KW-1185">Reference proteome</keyword>
<evidence type="ECO:0000259" key="3">
    <source>
        <dbReference type="Pfam" id="PF01557"/>
    </source>
</evidence>
<accession>A0A1I7MN32</accession>
<sequence>MKLATYRQPGADPQDPGATFAAVVTAVEGQRATQVVPLEGFSDVGEVLATPPADRDELIRQALEAAEEAPARVLDAADLVPATLIPYPTKVFCIGLNYRNHILETGLELPEHPTVFTKFAQSLTGAQDPVEVPQEDHRLDWEGELCVVIGEPGRRIPEDQAAAHIAGYAVSNDVSMRGWQGRTTEWTQGKAWEDSTPVGPWLVTPDEVVRGARIITRVNGEVMQEDSTDDLVFGPEKLVSYLSTMVTLLPGDLILTGTPAGVALARKNAEGRRPWLVPGDVLETEIEGLGLQRNEVV</sequence>
<dbReference type="EMBL" id="FPCG01000006">
    <property type="protein sequence ID" value="SFV23322.1"/>
    <property type="molecule type" value="Genomic_DNA"/>
</dbReference>
<organism evidence="4 5">
    <name type="scientific">Micrococcus terreus</name>
    <dbReference type="NCBI Taxonomy" id="574650"/>
    <lineage>
        <taxon>Bacteria</taxon>
        <taxon>Bacillati</taxon>
        <taxon>Actinomycetota</taxon>
        <taxon>Actinomycetes</taxon>
        <taxon>Micrococcales</taxon>
        <taxon>Micrococcaceae</taxon>
        <taxon>Micrococcus</taxon>
    </lineage>
</organism>
<dbReference type="PANTHER" id="PTHR42796:SF4">
    <property type="entry name" value="FUMARYLACETOACETATE HYDROLASE DOMAIN-CONTAINING PROTEIN 2A"/>
    <property type="match status" value="1"/>
</dbReference>
<keyword evidence="4" id="KW-0670">Pyruvate</keyword>
<dbReference type="Proteomes" id="UP000198881">
    <property type="component" value="Unassembled WGS sequence"/>
</dbReference>
<reference evidence="4 5" key="1">
    <citation type="submission" date="2016-10" db="EMBL/GenBank/DDBJ databases">
        <authorList>
            <person name="de Groot N.N."/>
        </authorList>
    </citation>
    <scope>NUCLEOTIDE SEQUENCE [LARGE SCALE GENOMIC DNA]</scope>
    <source>
        <strain evidence="4 5">CGMCC 1.7054</strain>
    </source>
</reference>
<comment type="similarity">
    <text evidence="1">Belongs to the FAH family.</text>
</comment>
<dbReference type="AlphaFoldDB" id="A0A1I7MN32"/>
<dbReference type="InterPro" id="IPR051121">
    <property type="entry name" value="FAH"/>
</dbReference>
<evidence type="ECO:0000313" key="4">
    <source>
        <dbReference type="EMBL" id="SFV23322.1"/>
    </source>
</evidence>
<dbReference type="PANTHER" id="PTHR42796">
    <property type="entry name" value="FUMARYLACETOACETATE HYDROLASE DOMAIN-CONTAINING PROTEIN 2A-RELATED"/>
    <property type="match status" value="1"/>
</dbReference>
<protein>
    <submittedName>
        <fullName evidence="4">Acylpyruvate hydrolase</fullName>
    </submittedName>
</protein>
<dbReference type="Gene3D" id="3.90.850.10">
    <property type="entry name" value="Fumarylacetoacetase-like, C-terminal domain"/>
    <property type="match status" value="1"/>
</dbReference>
<dbReference type="STRING" id="574650.SAMN04487966_106166"/>
<feature type="domain" description="Fumarylacetoacetase-like C-terminal" evidence="3">
    <location>
        <begin position="90"/>
        <end position="297"/>
    </location>
</feature>
<dbReference type="InterPro" id="IPR011234">
    <property type="entry name" value="Fumarylacetoacetase-like_C"/>
</dbReference>
<dbReference type="GO" id="GO:0016853">
    <property type="term" value="F:isomerase activity"/>
    <property type="evidence" value="ECO:0007669"/>
    <property type="project" value="UniProtKB-ARBA"/>
</dbReference>
<keyword evidence="2" id="KW-0479">Metal-binding</keyword>
<dbReference type="FunFam" id="3.90.850.10:FF:000002">
    <property type="entry name" value="2-hydroxyhepta-2,4-diene-1,7-dioate isomerase"/>
    <property type="match status" value="1"/>
</dbReference>